<evidence type="ECO:0000313" key="9">
    <source>
        <dbReference type="EMBL" id="MFC7198977.1"/>
    </source>
</evidence>
<keyword evidence="10" id="KW-1185">Reference proteome</keyword>
<dbReference type="SUPFAM" id="SSF51735">
    <property type="entry name" value="NAD(P)-binding Rossmann-fold domains"/>
    <property type="match status" value="1"/>
</dbReference>
<proteinExistence type="predicted"/>
<evidence type="ECO:0000256" key="5">
    <source>
        <dbReference type="ARBA" id="ARBA00023027"/>
    </source>
</evidence>
<gene>
    <name evidence="9" type="ORF">ACFQJ9_06030</name>
</gene>
<dbReference type="InterPro" id="IPR003148">
    <property type="entry name" value="RCK_N"/>
</dbReference>
<evidence type="ECO:0000256" key="4">
    <source>
        <dbReference type="ARBA" id="ARBA00022958"/>
    </source>
</evidence>
<dbReference type="PRINTS" id="PR00335">
    <property type="entry name" value="KUPTAKETRKA"/>
</dbReference>
<dbReference type="PROSITE" id="PS51201">
    <property type="entry name" value="RCK_N"/>
    <property type="match status" value="1"/>
</dbReference>
<evidence type="ECO:0000259" key="7">
    <source>
        <dbReference type="PROSITE" id="PS51201"/>
    </source>
</evidence>
<dbReference type="InterPro" id="IPR006037">
    <property type="entry name" value="RCK_C"/>
</dbReference>
<keyword evidence="3" id="KW-0633">Potassium transport</keyword>
<dbReference type="Proteomes" id="UP001596447">
    <property type="component" value="Unassembled WGS sequence"/>
</dbReference>
<dbReference type="AlphaFoldDB" id="A0ABD5Z1A1"/>
<dbReference type="InterPro" id="IPR036291">
    <property type="entry name" value="NAD(P)-bd_dom_sf"/>
</dbReference>
<keyword evidence="9" id="KW-0407">Ion channel</keyword>
<sequence>MYIIVVGAGQIGSQVLDLATASDNEVVVVEQDPEVAEEASREYDCLVIEGDATDREILEDAGAEQADAIICTTDEDATNLMVLFIAKELEISSLVTVVQDPQHLNIFRRVGATILENPQRLIAQYLYQAIQRPSVEDFMELGGDAEIFEVTVTENAAIAGKTLSEAGSESLLGEDVLVVALQRGEEIVTPRGSTRIEAGDTVTVFAREGMTDDLVELFVGEQEVAE</sequence>
<keyword evidence="4" id="KW-0630">Potassium</keyword>
<dbReference type="Pfam" id="PF02254">
    <property type="entry name" value="TrkA_N"/>
    <property type="match status" value="1"/>
</dbReference>
<feature type="domain" description="RCK N-terminal" evidence="7">
    <location>
        <begin position="1"/>
        <end position="116"/>
    </location>
</feature>
<keyword evidence="6" id="KW-0406">Ion transport</keyword>
<evidence type="ECO:0000256" key="1">
    <source>
        <dbReference type="ARBA" id="ARBA00003660"/>
    </source>
</evidence>
<keyword evidence="2" id="KW-0813">Transport</keyword>
<name>A0ABD5Z1A1_9EURY</name>
<protein>
    <submittedName>
        <fullName evidence="9">Potassium channel family protein</fullName>
    </submittedName>
</protein>
<dbReference type="InterPro" id="IPR036721">
    <property type="entry name" value="RCK_C_sf"/>
</dbReference>
<dbReference type="SUPFAM" id="SSF116726">
    <property type="entry name" value="TrkA C-terminal domain-like"/>
    <property type="match status" value="1"/>
</dbReference>
<comment type="function">
    <text evidence="1">Part of a potassium transport system.</text>
</comment>
<keyword evidence="5" id="KW-0520">NAD</keyword>
<accession>A0ABD5Z1A1</accession>
<dbReference type="PANTHER" id="PTHR43833:SF5">
    <property type="entry name" value="TRK SYSTEM POTASSIUM UPTAKE PROTEIN TRKA"/>
    <property type="match status" value="1"/>
</dbReference>
<reference evidence="9 10" key="1">
    <citation type="journal article" date="2019" name="Int. J. Syst. Evol. Microbiol.">
        <title>The Global Catalogue of Microorganisms (GCM) 10K type strain sequencing project: providing services to taxonomists for standard genome sequencing and annotation.</title>
        <authorList>
            <consortium name="The Broad Institute Genomics Platform"/>
            <consortium name="The Broad Institute Genome Sequencing Center for Infectious Disease"/>
            <person name="Wu L."/>
            <person name="Ma J."/>
        </authorList>
    </citation>
    <scope>NUCLEOTIDE SEQUENCE [LARGE SCALE GENOMIC DNA]</scope>
    <source>
        <strain evidence="9 10">XZGYJ-43</strain>
    </source>
</reference>
<evidence type="ECO:0000259" key="8">
    <source>
        <dbReference type="PROSITE" id="PS51202"/>
    </source>
</evidence>
<evidence type="ECO:0000256" key="6">
    <source>
        <dbReference type="ARBA" id="ARBA00023065"/>
    </source>
</evidence>
<evidence type="ECO:0000256" key="2">
    <source>
        <dbReference type="ARBA" id="ARBA00022448"/>
    </source>
</evidence>
<dbReference type="EMBL" id="JBHTAR010000011">
    <property type="protein sequence ID" value="MFC7198977.1"/>
    <property type="molecule type" value="Genomic_DNA"/>
</dbReference>
<comment type="caution">
    <text evidence="9">The sequence shown here is derived from an EMBL/GenBank/DDBJ whole genome shotgun (WGS) entry which is preliminary data.</text>
</comment>
<dbReference type="GO" id="GO:0034220">
    <property type="term" value="P:monoatomic ion transmembrane transport"/>
    <property type="evidence" value="ECO:0007669"/>
    <property type="project" value="UniProtKB-KW"/>
</dbReference>
<evidence type="ECO:0000256" key="3">
    <source>
        <dbReference type="ARBA" id="ARBA00022538"/>
    </source>
</evidence>
<dbReference type="Gene3D" id="3.30.70.1450">
    <property type="entry name" value="Regulator of K+ conductance, C-terminal domain"/>
    <property type="match status" value="1"/>
</dbReference>
<dbReference type="InterPro" id="IPR050721">
    <property type="entry name" value="Trk_Ktr_HKT_K-transport"/>
</dbReference>
<dbReference type="Gene3D" id="3.40.50.720">
    <property type="entry name" value="NAD(P)-binding Rossmann-like Domain"/>
    <property type="match status" value="1"/>
</dbReference>
<evidence type="ECO:0000313" key="10">
    <source>
        <dbReference type="Proteomes" id="UP001596447"/>
    </source>
</evidence>
<feature type="domain" description="RCK C-terminal" evidence="8">
    <location>
        <begin position="133"/>
        <end position="220"/>
    </location>
</feature>
<dbReference type="InterPro" id="IPR006036">
    <property type="entry name" value="K_uptake_TrkA"/>
</dbReference>
<dbReference type="Pfam" id="PF02080">
    <property type="entry name" value="TrkA_C"/>
    <property type="match status" value="1"/>
</dbReference>
<dbReference type="GO" id="GO:0006813">
    <property type="term" value="P:potassium ion transport"/>
    <property type="evidence" value="ECO:0007669"/>
    <property type="project" value="UniProtKB-KW"/>
</dbReference>
<organism evidence="9 10">
    <name type="scientific">Halospeciosus flavus</name>
    <dbReference type="NCBI Taxonomy" id="3032283"/>
    <lineage>
        <taxon>Archaea</taxon>
        <taxon>Methanobacteriati</taxon>
        <taxon>Methanobacteriota</taxon>
        <taxon>Stenosarchaea group</taxon>
        <taxon>Halobacteria</taxon>
        <taxon>Halobacteriales</taxon>
        <taxon>Halobacteriaceae</taxon>
        <taxon>Halospeciosus</taxon>
    </lineage>
</organism>
<dbReference type="RefSeq" id="WP_279528928.1">
    <property type="nucleotide sequence ID" value="NZ_CP122312.1"/>
</dbReference>
<dbReference type="PANTHER" id="PTHR43833">
    <property type="entry name" value="POTASSIUM CHANNEL PROTEIN 2-RELATED-RELATED"/>
    <property type="match status" value="1"/>
</dbReference>
<dbReference type="PROSITE" id="PS51202">
    <property type="entry name" value="RCK_C"/>
    <property type="match status" value="1"/>
</dbReference>